<keyword evidence="2" id="KW-1185">Reference proteome</keyword>
<dbReference type="RefSeq" id="WP_323259946.1">
    <property type="nucleotide sequence ID" value="NZ_JAYGIE010000010.1"/>
</dbReference>
<evidence type="ECO:0000313" key="1">
    <source>
        <dbReference type="EMBL" id="MEA5476744.1"/>
    </source>
</evidence>
<reference evidence="1 2" key="1">
    <citation type="submission" date="2023-12" db="EMBL/GenBank/DDBJ databases">
        <title>Baltic Sea Cyanobacteria.</title>
        <authorList>
            <person name="Delbaje E."/>
            <person name="Fewer D.P."/>
            <person name="Shishido T.K."/>
        </authorList>
    </citation>
    <scope>NUCLEOTIDE SEQUENCE [LARGE SCALE GENOMIC DNA]</scope>
    <source>
        <strain evidence="1 2">UHCC 0370</strain>
    </source>
</reference>
<evidence type="ECO:0000313" key="2">
    <source>
        <dbReference type="Proteomes" id="UP001301388"/>
    </source>
</evidence>
<sequence>MNERIAQALIKQFDRDRIIFWYDSKQELRDDFESLELDRVIKIELKNNEFAIKYRILREQPKQKFLIYHEGAQPADIDNWLLDVQLAHGQFRTDQVALLLADLELGLEFAEVIQEHTEFFQATKRKDSLKRSLTTNDTQGMLRLKMLAVCASSDPRLDAIVEQLLAEHANDQDTKIKLINRCGLDGFLWEQMQRTYGYISAETSIKDFAIQLFKYCYFQNFSNNSPLPTSHSPLSTDAIVFLKRWKDSRQFAESFEKLSYGCAEFLNIEQDLHNRDLHQLIELDYFLLIDQKILNDLVHQLTARTISLSDITATIYQRRTCHWYDRFRDAYESINFAAQFIYTLAEANLSMDSIADGIQKYSQTWFRLDQYYRKVIYHSRSSNSKAISDLKAQIENLYTNNYLLKLSDRWQTFIDAAPKWEAIPIPSQRNFYERWVLPFLNRDNKICVIISDAMRYEIGDEFLSLIRQEDRYEATLEPALSMLPSYTQLGMAALLPNTSLAIADNETGHVLVNGQPSNGTANRDKILKQATGDRARAIAAEDLISLNRDESRELLKANDAIYIYHNRIDHTGDKLQSEGLAFEAAESTLKELIQLVKKLTAANANNILLTADHGFIYQNQDLEQSDFLSQDVTGQTVLYRDRRFVLGKKLDRTDSVKFFDSNSLGLAGDIEVCIPKSINRLRLKGSGSRFVHGGATLQEITIPIIKINKKRQSDVSSVEIEILRGSSSTITSGQLAVTFYQVQPTTDKVRSRYLRAGIYTQSGDLISDSHDLNLDIASESPRDRELQVRFLLTKKADESNNQEVILRLEEKLSGTTHYQEYKSIRYLIRRSFTSDFDF</sequence>
<dbReference type="Proteomes" id="UP001301388">
    <property type="component" value="Unassembled WGS sequence"/>
</dbReference>
<dbReference type="Pfam" id="PF08665">
    <property type="entry name" value="PglZ"/>
    <property type="match status" value="1"/>
</dbReference>
<dbReference type="EMBL" id="JAYGIE010000010">
    <property type="protein sequence ID" value="MEA5476744.1"/>
    <property type="molecule type" value="Genomic_DNA"/>
</dbReference>
<organism evidence="1 2">
    <name type="scientific">Pseudanabaena galeata UHCC 0370</name>
    <dbReference type="NCBI Taxonomy" id="3110310"/>
    <lineage>
        <taxon>Bacteria</taxon>
        <taxon>Bacillati</taxon>
        <taxon>Cyanobacteriota</taxon>
        <taxon>Cyanophyceae</taxon>
        <taxon>Pseudanabaenales</taxon>
        <taxon>Pseudanabaenaceae</taxon>
        <taxon>Pseudanabaena</taxon>
    </lineage>
</organism>
<dbReference type="NCBIfam" id="TIGR02687">
    <property type="entry name" value="BREX-1 system phosphatase PglZ type A"/>
    <property type="match status" value="1"/>
</dbReference>
<protein>
    <submittedName>
        <fullName evidence="1">BREX-1 system phosphatase PglZ type A</fullName>
    </submittedName>
</protein>
<proteinExistence type="predicted"/>
<accession>A0ABU5TEQ2</accession>
<gene>
    <name evidence="1" type="primary">pglZ</name>
    <name evidence="1" type="ORF">VB774_03840</name>
</gene>
<dbReference type="InterPro" id="IPR014060">
    <property type="entry name" value="PglZ"/>
</dbReference>
<comment type="caution">
    <text evidence="1">The sequence shown here is derived from an EMBL/GenBank/DDBJ whole genome shotgun (WGS) entry which is preliminary data.</text>
</comment>
<name>A0ABU5TEQ2_9CYAN</name>